<evidence type="ECO:0000256" key="4">
    <source>
        <dbReference type="PROSITE-ProRule" id="PRU00335"/>
    </source>
</evidence>
<dbReference type="PANTHER" id="PTHR47506:SF1">
    <property type="entry name" value="HTH-TYPE TRANSCRIPTIONAL REGULATOR YJDC"/>
    <property type="match status" value="1"/>
</dbReference>
<keyword evidence="2 4" id="KW-0238">DNA-binding</keyword>
<feature type="domain" description="HTH tetR-type" evidence="5">
    <location>
        <begin position="13"/>
        <end position="73"/>
    </location>
</feature>
<evidence type="ECO:0000256" key="2">
    <source>
        <dbReference type="ARBA" id="ARBA00023125"/>
    </source>
</evidence>
<dbReference type="PROSITE" id="PS50977">
    <property type="entry name" value="HTH_TETR_2"/>
    <property type="match status" value="1"/>
</dbReference>
<keyword evidence="3" id="KW-0804">Transcription</keyword>
<dbReference type="Gene3D" id="1.10.357.10">
    <property type="entry name" value="Tetracycline Repressor, domain 2"/>
    <property type="match status" value="1"/>
</dbReference>
<dbReference type="EMBL" id="QGDT01000009">
    <property type="protein sequence ID" value="PWJ57006.1"/>
    <property type="molecule type" value="Genomic_DNA"/>
</dbReference>
<evidence type="ECO:0000256" key="3">
    <source>
        <dbReference type="ARBA" id="ARBA00023163"/>
    </source>
</evidence>
<dbReference type="Proteomes" id="UP000245880">
    <property type="component" value="Unassembled WGS sequence"/>
</dbReference>
<dbReference type="SUPFAM" id="SSF48498">
    <property type="entry name" value="Tetracyclin repressor-like, C-terminal domain"/>
    <property type="match status" value="1"/>
</dbReference>
<gene>
    <name evidence="6" type="ORF">CLV98_109115</name>
</gene>
<feature type="DNA-binding region" description="H-T-H motif" evidence="4">
    <location>
        <begin position="36"/>
        <end position="55"/>
    </location>
</feature>
<sequence>MQNNHQQMARSKQYNEQEVIEKATALFWEKGYEGTSVRMLEKEMGINQFSIYASFGNKRGLFLECIQCYKKRLKGIISTLEASKDGLGGIKQYFYDFVAFSKENGIKKGCLVSNTVNELGPDSDAQLMQELMKFSGEIHTLFRDKLKQDPTKDMETIERQGHYLLGSMLGLSLVSKVFTQKQIADYIETIFSNL</sequence>
<keyword evidence="7" id="KW-1185">Reference proteome</keyword>
<reference evidence="6 7" key="1">
    <citation type="submission" date="2018-03" db="EMBL/GenBank/DDBJ databases">
        <title>Genomic Encyclopedia of Archaeal and Bacterial Type Strains, Phase II (KMG-II): from individual species to whole genera.</title>
        <authorList>
            <person name="Goeker M."/>
        </authorList>
    </citation>
    <scope>NUCLEOTIDE SEQUENCE [LARGE SCALE GENOMIC DNA]</scope>
    <source>
        <strain evidence="6 7">DSM 100346</strain>
    </source>
</reference>
<evidence type="ECO:0000313" key="6">
    <source>
        <dbReference type="EMBL" id="PWJ57006.1"/>
    </source>
</evidence>
<dbReference type="GO" id="GO:0003677">
    <property type="term" value="F:DNA binding"/>
    <property type="evidence" value="ECO:0007669"/>
    <property type="project" value="UniProtKB-UniRule"/>
</dbReference>
<dbReference type="Pfam" id="PF00440">
    <property type="entry name" value="TetR_N"/>
    <property type="match status" value="1"/>
</dbReference>
<keyword evidence="1" id="KW-0805">Transcription regulation</keyword>
<dbReference type="InterPro" id="IPR001647">
    <property type="entry name" value="HTH_TetR"/>
</dbReference>
<proteinExistence type="predicted"/>
<name>A0A316AGT0_9BACT</name>
<evidence type="ECO:0000256" key="1">
    <source>
        <dbReference type="ARBA" id="ARBA00023015"/>
    </source>
</evidence>
<dbReference type="PANTHER" id="PTHR47506">
    <property type="entry name" value="TRANSCRIPTIONAL REGULATORY PROTEIN"/>
    <property type="match status" value="1"/>
</dbReference>
<dbReference type="Gene3D" id="1.10.10.60">
    <property type="entry name" value="Homeodomain-like"/>
    <property type="match status" value="1"/>
</dbReference>
<dbReference type="PRINTS" id="PR00455">
    <property type="entry name" value="HTHTETR"/>
</dbReference>
<protein>
    <submittedName>
        <fullName evidence="6">TetR/AcrR family transcriptional repressor of nem operon</fullName>
    </submittedName>
</protein>
<dbReference type="InterPro" id="IPR036271">
    <property type="entry name" value="Tet_transcr_reg_TetR-rel_C_sf"/>
</dbReference>
<dbReference type="AlphaFoldDB" id="A0A316AGT0"/>
<dbReference type="InterPro" id="IPR009057">
    <property type="entry name" value="Homeodomain-like_sf"/>
</dbReference>
<evidence type="ECO:0000259" key="5">
    <source>
        <dbReference type="PROSITE" id="PS50977"/>
    </source>
</evidence>
<evidence type="ECO:0000313" key="7">
    <source>
        <dbReference type="Proteomes" id="UP000245880"/>
    </source>
</evidence>
<dbReference type="SUPFAM" id="SSF46689">
    <property type="entry name" value="Homeodomain-like"/>
    <property type="match status" value="1"/>
</dbReference>
<accession>A0A316AGT0</accession>
<organism evidence="6 7">
    <name type="scientific">Dyadobacter jejuensis</name>
    <dbReference type="NCBI Taxonomy" id="1082580"/>
    <lineage>
        <taxon>Bacteria</taxon>
        <taxon>Pseudomonadati</taxon>
        <taxon>Bacteroidota</taxon>
        <taxon>Cytophagia</taxon>
        <taxon>Cytophagales</taxon>
        <taxon>Spirosomataceae</taxon>
        <taxon>Dyadobacter</taxon>
    </lineage>
</organism>
<comment type="caution">
    <text evidence="6">The sequence shown here is derived from an EMBL/GenBank/DDBJ whole genome shotgun (WGS) entry which is preliminary data.</text>
</comment>